<organism evidence="2 3">
    <name type="scientific">Plectus sambesii</name>
    <dbReference type="NCBI Taxonomy" id="2011161"/>
    <lineage>
        <taxon>Eukaryota</taxon>
        <taxon>Metazoa</taxon>
        <taxon>Ecdysozoa</taxon>
        <taxon>Nematoda</taxon>
        <taxon>Chromadorea</taxon>
        <taxon>Plectida</taxon>
        <taxon>Plectina</taxon>
        <taxon>Plectoidea</taxon>
        <taxon>Plectidae</taxon>
        <taxon>Plectus</taxon>
    </lineage>
</organism>
<dbReference type="AlphaFoldDB" id="A0A914W9L0"/>
<evidence type="ECO:0000313" key="3">
    <source>
        <dbReference type="WBParaSite" id="PSAMB.scaffold348size55397.g4985.t1"/>
    </source>
</evidence>
<dbReference type="WBParaSite" id="PSAMB.scaffold348size55397.g4985.t1">
    <property type="protein sequence ID" value="PSAMB.scaffold348size55397.g4985.t1"/>
    <property type="gene ID" value="PSAMB.scaffold348size55397.g4985"/>
</dbReference>
<evidence type="ECO:0000313" key="2">
    <source>
        <dbReference type="Proteomes" id="UP000887566"/>
    </source>
</evidence>
<feature type="compositionally biased region" description="Basic and acidic residues" evidence="1">
    <location>
        <begin position="71"/>
        <end position="85"/>
    </location>
</feature>
<sequence>MIASPVNGQLVSRTVLPRALGRRTSSISSESSEWREPDKIWSSVRRNGAIRVQGGRRDGHRRPGRFLSRTTSDRKQQWRSDDDRVTTQNAKRRNGGDLRLIWVLRRFAPHRAVARGLIKT</sequence>
<feature type="region of interest" description="Disordered" evidence="1">
    <location>
        <begin position="45"/>
        <end position="91"/>
    </location>
</feature>
<keyword evidence="2" id="KW-1185">Reference proteome</keyword>
<dbReference type="Proteomes" id="UP000887566">
    <property type="component" value="Unplaced"/>
</dbReference>
<name>A0A914W9L0_9BILA</name>
<accession>A0A914W9L0</accession>
<proteinExistence type="predicted"/>
<protein>
    <submittedName>
        <fullName evidence="3">Uncharacterized protein</fullName>
    </submittedName>
</protein>
<reference evidence="3" key="1">
    <citation type="submission" date="2022-11" db="UniProtKB">
        <authorList>
            <consortium name="WormBaseParasite"/>
        </authorList>
    </citation>
    <scope>IDENTIFICATION</scope>
</reference>
<evidence type="ECO:0000256" key="1">
    <source>
        <dbReference type="SAM" id="MobiDB-lite"/>
    </source>
</evidence>